<dbReference type="PANTHER" id="PTHR31273:SF1">
    <property type="entry name" value="PHOSPHOKETOLASE-RELATED"/>
    <property type="match status" value="1"/>
</dbReference>
<comment type="caution">
    <text evidence="7">The sequence shown here is derived from an EMBL/GenBank/DDBJ whole genome shotgun (WGS) entry which is preliminary data.</text>
</comment>
<dbReference type="PANTHER" id="PTHR31273">
    <property type="entry name" value="PHOSPHOKETOLASE-RELATED"/>
    <property type="match status" value="1"/>
</dbReference>
<dbReference type="RefSeq" id="XP_013243342.1">
    <property type="nucleotide sequence ID" value="XM_013387888.1"/>
</dbReference>
<dbReference type="InterPro" id="IPR009014">
    <property type="entry name" value="Transketo_C/PFOR_II"/>
</dbReference>
<dbReference type="EMBL" id="JMSN01000039">
    <property type="protein sequence ID" value="KDN45904.1"/>
    <property type="molecule type" value="Genomic_DNA"/>
</dbReference>
<evidence type="ECO:0000313" key="7">
    <source>
        <dbReference type="EMBL" id="KDN45904.1"/>
    </source>
</evidence>
<dbReference type="STRING" id="1037660.A0A066W4B7"/>
<dbReference type="SUPFAM" id="SSF52518">
    <property type="entry name" value="Thiamin diphosphate-binding fold (THDP-binding)"/>
    <property type="match status" value="2"/>
</dbReference>
<dbReference type="PIRSF" id="PIRSF017245">
    <property type="entry name" value="Phosphoketolase"/>
    <property type="match status" value="1"/>
</dbReference>
<dbReference type="GO" id="GO:0005975">
    <property type="term" value="P:carbohydrate metabolic process"/>
    <property type="evidence" value="ECO:0007669"/>
    <property type="project" value="InterPro"/>
</dbReference>
<dbReference type="Pfam" id="PF09364">
    <property type="entry name" value="XFP_N"/>
    <property type="match status" value="1"/>
</dbReference>
<dbReference type="InParanoid" id="A0A066W4B7"/>
<sequence>MAPIDAGILRNNAGSQLQLALPSQLKHGTVLESLNANVEAHVPAPHELDLEGLAAFQKAANYLAAAQIYLKDDVLLRDEKLDIHKHVKPRLLGHFGTCPGLIFVYAHVSALLRRQECRQESQDAQRRMVFVAGPGHGAPGPLACLYLEGTISHCYPQESMTPDGLKRFIKAFSWPNSTHPSHINASTPGAIHEGGELGYALSVSYGAAMDKPDLIVPCVVGDGENETGPAHAAWHGHKFIDPKESGAVLPILHVNRFKISEKTIYGSMDEYELLTFFSGYGYQPRIVSYWNHTCAHTIPGDKEIMDFDRDMAASLEWAVFEILAIQQAARTGIPIIKPRWPMIILLSPKGWGLPPMLDGKTLENSFRSHQVPISVTEEHLSVLEDWLRSYEPHTWFAEHDGHLDISHTALRIFPKNQLLRMGRTAEAYGGKPDTVLPDWRQFTVAVAKPAGAMDVLAKFLLEVARLNKHTFRVFSPDELESNHLGALISDSEVGGRNFQVAEESRASGGRVVEVLSEHLLEGFAQGYSITGRVSVFPSYEGFLPIIATMAVQFAKFIKDSKQRSFREPYPSLTYIASSTLWRQEHNGFSHQNPGFINTMIDLPHDIARIYLPPDANCALTTMHHALRSLHHLNVIVASKEATMHSWLDADEAQKHCIAGGSVWRKYSTDDGKRPDVVLVGIGVQTTAEVIAAASILRKDVPEIRVRVVNVTDLLILAAPGGPQSHPHALSQEMFSALFTVDKPIVFNFHGYPTALKGLVAGRMGYDGPGRVRFLGYREEGTTTTPWTMLRGNGVDRYSVSQEALSLLHNHPSAGHVATELNAHYEAKKRWHEKYVEEYGDDPADFVKIPDDPKH</sequence>
<dbReference type="Proteomes" id="UP000027361">
    <property type="component" value="Unassembled WGS sequence"/>
</dbReference>
<dbReference type="HOGENOM" id="CLU_013954_2_0_1"/>
<dbReference type="GeneID" id="25264414"/>
<evidence type="ECO:0000256" key="1">
    <source>
        <dbReference type="ARBA" id="ARBA00001964"/>
    </source>
</evidence>
<dbReference type="InterPro" id="IPR019790">
    <property type="entry name" value="Xul5P/Fru6P_PKetolase_CS"/>
</dbReference>
<reference evidence="7 8" key="1">
    <citation type="submission" date="2014-05" db="EMBL/GenBank/DDBJ databases">
        <title>Draft genome sequence of a rare smut relative, Tilletiaria anomala UBC 951.</title>
        <authorList>
            <consortium name="DOE Joint Genome Institute"/>
            <person name="Toome M."/>
            <person name="Kuo A."/>
            <person name="Henrissat B."/>
            <person name="Lipzen A."/>
            <person name="Tritt A."/>
            <person name="Yoshinaga Y."/>
            <person name="Zane M."/>
            <person name="Barry K."/>
            <person name="Grigoriev I.V."/>
            <person name="Spatafora J.W."/>
            <person name="Aimea M.C."/>
        </authorList>
    </citation>
    <scope>NUCLEOTIDE SEQUENCE [LARGE SCALE GENOMIC DNA]</scope>
    <source>
        <strain evidence="7 8">UBC 951</strain>
    </source>
</reference>
<feature type="domain" description="Xylulose 5-phosphate/Fructose 6-phosphate phosphoketolase C-terminal" evidence="5">
    <location>
        <begin position="643"/>
        <end position="847"/>
    </location>
</feature>
<comment type="cofactor">
    <cofactor evidence="1">
        <name>thiamine diphosphate</name>
        <dbReference type="ChEBI" id="CHEBI:58937"/>
    </cofactor>
</comment>
<dbReference type="SUPFAM" id="SSF52922">
    <property type="entry name" value="TK C-terminal domain-like"/>
    <property type="match status" value="1"/>
</dbReference>
<dbReference type="AlphaFoldDB" id="A0A066W4B7"/>
<evidence type="ECO:0000259" key="6">
    <source>
        <dbReference type="Pfam" id="PF09364"/>
    </source>
</evidence>
<evidence type="ECO:0000256" key="4">
    <source>
        <dbReference type="ARBA" id="ARBA00023239"/>
    </source>
</evidence>
<keyword evidence="8" id="KW-1185">Reference proteome</keyword>
<dbReference type="InterPro" id="IPR019789">
    <property type="entry name" value="Xul5P/Fru6P_PKetolase_ThDP_BS"/>
</dbReference>
<dbReference type="Pfam" id="PF03894">
    <property type="entry name" value="XFP"/>
    <property type="match status" value="1"/>
</dbReference>
<keyword evidence="4" id="KW-0456">Lyase</keyword>
<protein>
    <submittedName>
        <fullName evidence="7">Phosphoketolase</fullName>
    </submittedName>
</protein>
<evidence type="ECO:0000313" key="8">
    <source>
        <dbReference type="Proteomes" id="UP000027361"/>
    </source>
</evidence>
<name>A0A066W4B7_TILAU</name>
<dbReference type="GO" id="GO:0016832">
    <property type="term" value="F:aldehyde-lyase activity"/>
    <property type="evidence" value="ECO:0007669"/>
    <property type="project" value="InterPro"/>
</dbReference>
<dbReference type="InterPro" id="IPR018970">
    <property type="entry name" value="Xul5P/Fru6P_PKetolase_N"/>
</dbReference>
<organism evidence="7 8">
    <name type="scientific">Tilletiaria anomala (strain ATCC 24038 / CBS 436.72 / UBC 951)</name>
    <dbReference type="NCBI Taxonomy" id="1037660"/>
    <lineage>
        <taxon>Eukaryota</taxon>
        <taxon>Fungi</taxon>
        <taxon>Dikarya</taxon>
        <taxon>Basidiomycota</taxon>
        <taxon>Ustilaginomycotina</taxon>
        <taxon>Exobasidiomycetes</taxon>
        <taxon>Georgefischeriales</taxon>
        <taxon>Tilletiariaceae</taxon>
        <taxon>Tilletiaria</taxon>
    </lineage>
</organism>
<evidence type="ECO:0000256" key="3">
    <source>
        <dbReference type="ARBA" id="ARBA00023052"/>
    </source>
</evidence>
<gene>
    <name evidence="7" type="ORF">K437DRAFT_256424</name>
</gene>
<dbReference type="PROSITE" id="PS60002">
    <property type="entry name" value="PHOSPHOKETOLASE_1"/>
    <property type="match status" value="1"/>
</dbReference>
<dbReference type="OrthoDB" id="2532903at2759"/>
<dbReference type="InterPro" id="IPR005593">
    <property type="entry name" value="Xul5P/Fru6P_PKetolase"/>
</dbReference>
<comment type="similarity">
    <text evidence="2">Belongs to the XFP family.</text>
</comment>
<dbReference type="OMA" id="GCMDDRE"/>
<dbReference type="Pfam" id="PF09363">
    <property type="entry name" value="XFP_C"/>
    <property type="match status" value="1"/>
</dbReference>
<accession>A0A066W4B7</accession>
<dbReference type="PROSITE" id="PS60003">
    <property type="entry name" value="PHOSPHOKETOLASE_2"/>
    <property type="match status" value="1"/>
</dbReference>
<proteinExistence type="inferred from homology"/>
<feature type="domain" description="Xylulose 5-phosphate/Fructose 6-phosphate phosphoketolase N-terminal" evidence="6">
    <location>
        <begin position="49"/>
        <end position="430"/>
    </location>
</feature>
<dbReference type="InterPro" id="IPR029061">
    <property type="entry name" value="THDP-binding"/>
</dbReference>
<dbReference type="Gene3D" id="3.40.50.920">
    <property type="match status" value="1"/>
</dbReference>
<evidence type="ECO:0000259" key="5">
    <source>
        <dbReference type="Pfam" id="PF09363"/>
    </source>
</evidence>
<keyword evidence="3" id="KW-0786">Thiamine pyrophosphate</keyword>
<dbReference type="InterPro" id="IPR018969">
    <property type="entry name" value="Xul5P/Fru6P_PKetolase_C"/>
</dbReference>
<dbReference type="Gene3D" id="3.40.50.970">
    <property type="match status" value="2"/>
</dbReference>
<evidence type="ECO:0000256" key="2">
    <source>
        <dbReference type="ARBA" id="ARBA00005623"/>
    </source>
</evidence>
<dbReference type="FunCoup" id="A0A066W4B7">
    <property type="interactions" value="15"/>
</dbReference>